<sequence>MGVGSPAAAAGLAACRRGLWTCRGRFQGLGWILTVGDSLLEGSNILLLCSRRVSRCAAAAIPLAVTPEVQMFAIRKRQCDRARRAGLNLFPFEDPVAFNQ</sequence>
<gene>
    <name evidence="1" type="ORF">M8014_01015</name>
</gene>
<protein>
    <submittedName>
        <fullName evidence="1">Uncharacterized protein</fullName>
    </submittedName>
</protein>
<accession>A0A9J6Q0Z9</accession>
<reference evidence="1" key="1">
    <citation type="submission" date="2022-05" db="EMBL/GenBank/DDBJ databases">
        <title>Description of a novel species of Leclercia; Leclercia tamurae and the Proposal for a Novel Genus Silvania gen. nov. Containing Two Novel Species Silvania hatchlandensis sp. nov. and Silvania confinis sp. nov. Isolated from the Rhizosphere of Oak.</title>
        <authorList>
            <person name="Maddock D.W."/>
            <person name="Brady C.L."/>
            <person name="Denman S."/>
            <person name="Arnold D."/>
        </authorList>
    </citation>
    <scope>NUCLEOTIDE SEQUENCE</scope>
    <source>
        <strain evidence="1">H19S6</strain>
    </source>
</reference>
<name>A0A9J6Q0Z9_9ENTR</name>
<evidence type="ECO:0000313" key="2">
    <source>
        <dbReference type="Proteomes" id="UP001063816"/>
    </source>
</evidence>
<comment type="caution">
    <text evidence="1">The sequence shown here is derived from an EMBL/GenBank/DDBJ whole genome shotgun (WGS) entry which is preliminary data.</text>
</comment>
<organism evidence="1 2">
    <name type="scientific">Silvania hatchlandensis</name>
    <dbReference type="NCBI Taxonomy" id="2926469"/>
    <lineage>
        <taxon>Bacteria</taxon>
        <taxon>Pseudomonadati</taxon>
        <taxon>Pseudomonadota</taxon>
        <taxon>Gammaproteobacteria</taxon>
        <taxon>Enterobacterales</taxon>
        <taxon>Enterobacteriaceae</taxon>
        <taxon>Silvania</taxon>
    </lineage>
</organism>
<dbReference type="AlphaFoldDB" id="A0A9J6Q0Z9"/>
<keyword evidence="2" id="KW-1185">Reference proteome</keyword>
<evidence type="ECO:0000313" key="1">
    <source>
        <dbReference type="EMBL" id="MCU6662930.1"/>
    </source>
</evidence>
<dbReference type="EMBL" id="JAMGZK010000033">
    <property type="protein sequence ID" value="MCU6662930.1"/>
    <property type="molecule type" value="Genomic_DNA"/>
</dbReference>
<dbReference type="Proteomes" id="UP001063816">
    <property type="component" value="Unassembled WGS sequence"/>
</dbReference>
<proteinExistence type="predicted"/>